<evidence type="ECO:0000256" key="11">
    <source>
        <dbReference type="ARBA" id="ARBA00022833"/>
    </source>
</evidence>
<comment type="subcellular location">
    <subcellularLocation>
        <location evidence="2 15">Nucleus</location>
    </subcellularLocation>
</comment>
<dbReference type="InterPro" id="IPR014857">
    <property type="entry name" value="Nse1_RING_C4HC3-type"/>
</dbReference>
<evidence type="ECO:0000256" key="14">
    <source>
        <dbReference type="ARBA" id="ARBA00023242"/>
    </source>
</evidence>
<dbReference type="OrthoDB" id="185455at2759"/>
<dbReference type="Proteomes" id="UP000799536">
    <property type="component" value="Unassembled WGS sequence"/>
</dbReference>
<dbReference type="GO" id="GO:0005634">
    <property type="term" value="C:nucleus"/>
    <property type="evidence" value="ECO:0007669"/>
    <property type="project" value="UniProtKB-SubCell"/>
</dbReference>
<evidence type="ECO:0000256" key="12">
    <source>
        <dbReference type="ARBA" id="ARBA00023172"/>
    </source>
</evidence>
<keyword evidence="11 15" id="KW-0862">Zinc</keyword>
<reference evidence="18" key="1">
    <citation type="journal article" date="2020" name="Stud. Mycol.">
        <title>101 Dothideomycetes genomes: a test case for predicting lifestyles and emergence of pathogens.</title>
        <authorList>
            <person name="Haridas S."/>
            <person name="Albert R."/>
            <person name="Binder M."/>
            <person name="Bloem J."/>
            <person name="Labutti K."/>
            <person name="Salamov A."/>
            <person name="Andreopoulos B."/>
            <person name="Baker S."/>
            <person name="Barry K."/>
            <person name="Bills G."/>
            <person name="Bluhm B."/>
            <person name="Cannon C."/>
            <person name="Castanera R."/>
            <person name="Culley D."/>
            <person name="Daum C."/>
            <person name="Ezra D."/>
            <person name="Gonzalez J."/>
            <person name="Henrissat B."/>
            <person name="Kuo A."/>
            <person name="Liang C."/>
            <person name="Lipzen A."/>
            <person name="Lutzoni F."/>
            <person name="Magnuson J."/>
            <person name="Mondo S."/>
            <person name="Nolan M."/>
            <person name="Ohm R."/>
            <person name="Pangilinan J."/>
            <person name="Park H.-J."/>
            <person name="Ramirez L."/>
            <person name="Alfaro M."/>
            <person name="Sun H."/>
            <person name="Tritt A."/>
            <person name="Yoshinaga Y."/>
            <person name="Zwiers L.-H."/>
            <person name="Turgeon B."/>
            <person name="Goodwin S."/>
            <person name="Spatafora J."/>
            <person name="Crous P."/>
            <person name="Grigoriev I."/>
        </authorList>
    </citation>
    <scope>NUCLEOTIDE SEQUENCE</scope>
    <source>
        <strain evidence="18">ATCC 74209</strain>
    </source>
</reference>
<name>A0A9P4JYS0_9PLEO</name>
<keyword evidence="14 15" id="KW-0539">Nucleus</keyword>
<comment type="similarity">
    <text evidence="3 15">Belongs to the NSE1 family.</text>
</comment>
<evidence type="ECO:0000256" key="4">
    <source>
        <dbReference type="ARBA" id="ARBA00012483"/>
    </source>
</evidence>
<accession>A0A9P4JYS0</accession>
<feature type="region of interest" description="Disordered" evidence="16">
    <location>
        <begin position="302"/>
        <end position="323"/>
    </location>
</feature>
<dbReference type="EC" id="2.3.2.27" evidence="4 15"/>
<dbReference type="Gene3D" id="3.90.1150.220">
    <property type="match status" value="1"/>
</dbReference>
<evidence type="ECO:0000256" key="13">
    <source>
        <dbReference type="ARBA" id="ARBA00023204"/>
    </source>
</evidence>
<dbReference type="CDD" id="cd16493">
    <property type="entry name" value="RING-CH-C4HC3_NSE1"/>
    <property type="match status" value="1"/>
</dbReference>
<proteinExistence type="inferred from homology"/>
<evidence type="ECO:0000256" key="1">
    <source>
        <dbReference type="ARBA" id="ARBA00000900"/>
    </source>
</evidence>
<dbReference type="AlphaFoldDB" id="A0A9P4JYS0"/>
<evidence type="ECO:0000313" key="18">
    <source>
        <dbReference type="EMBL" id="KAF2204988.1"/>
    </source>
</evidence>
<keyword evidence="19" id="KW-1185">Reference proteome</keyword>
<comment type="caution">
    <text evidence="18">The sequence shown here is derived from an EMBL/GenBank/DDBJ whole genome shotgun (WGS) entry which is preliminary data.</text>
</comment>
<keyword evidence="10 15" id="KW-0833">Ubl conjugation pathway</keyword>
<dbReference type="InterPro" id="IPR013083">
    <property type="entry name" value="Znf_RING/FYVE/PHD"/>
</dbReference>
<keyword evidence="8 15" id="KW-0227">DNA damage</keyword>
<keyword evidence="6 15" id="KW-0808">Transferase</keyword>
<keyword evidence="7 15" id="KW-0479">Metal-binding</keyword>
<evidence type="ECO:0000256" key="9">
    <source>
        <dbReference type="ARBA" id="ARBA00022771"/>
    </source>
</evidence>
<organism evidence="18 19">
    <name type="scientific">Delitschia confertaspora ATCC 74209</name>
    <dbReference type="NCBI Taxonomy" id="1513339"/>
    <lineage>
        <taxon>Eukaryota</taxon>
        <taxon>Fungi</taxon>
        <taxon>Dikarya</taxon>
        <taxon>Ascomycota</taxon>
        <taxon>Pezizomycotina</taxon>
        <taxon>Dothideomycetes</taxon>
        <taxon>Pleosporomycetidae</taxon>
        <taxon>Pleosporales</taxon>
        <taxon>Delitschiaceae</taxon>
        <taxon>Delitschia</taxon>
    </lineage>
</organism>
<gene>
    <name evidence="18" type="ORF">GQ43DRAFT_453398</name>
</gene>
<evidence type="ECO:0000256" key="6">
    <source>
        <dbReference type="ARBA" id="ARBA00022679"/>
    </source>
</evidence>
<dbReference type="Gene3D" id="1.10.10.10">
    <property type="entry name" value="Winged helix-like DNA-binding domain superfamily/Winged helix DNA-binding domain"/>
    <property type="match status" value="1"/>
</dbReference>
<keyword evidence="12 15" id="KW-0233">DNA recombination</keyword>
<evidence type="ECO:0000313" key="19">
    <source>
        <dbReference type="Proteomes" id="UP000799536"/>
    </source>
</evidence>
<evidence type="ECO:0000256" key="10">
    <source>
        <dbReference type="ARBA" id="ARBA00022786"/>
    </source>
</evidence>
<sequence length="323" mass="36369">MDYENGEVDGEGEAGYNNSHRAFLQAFLARSVLTVDEIKPIFAAVQTAHGRPTLTGDITEPEITNAIHTLNSRLSLLDLEIRSTRSQHQDRTLVFALVNTTSDPLTQAATTRTPEEIAFVKRVLDAMFEENNTPNREVMAVQRNRALQLARVREQRQSHVNEHDDEEENGTATQTQTIGITIPQAEKVLRDFVSEGWFEKSRAQYYSLAPRALMELRSWLKEVYNDPADDESGEEAVVRIRDCEGCREIVTVGQRCGNRGCGVRLHEHCTQLFFRGQRSGERKCPKCKQEWTGSDFVGEKAVAGAGRRGTGRVESEEVDDEDE</sequence>
<comment type="subunit">
    <text evidence="15">Component of the Smc5-Smc6 complex.</text>
</comment>
<dbReference type="EMBL" id="ML993864">
    <property type="protein sequence ID" value="KAF2204988.1"/>
    <property type="molecule type" value="Genomic_DNA"/>
</dbReference>
<dbReference type="Pfam" id="PF08746">
    <property type="entry name" value="zf-RING-like"/>
    <property type="match status" value="1"/>
</dbReference>
<dbReference type="GO" id="GO:0030915">
    <property type="term" value="C:Smc5-Smc6 complex"/>
    <property type="evidence" value="ECO:0007669"/>
    <property type="project" value="UniProtKB-UniRule"/>
</dbReference>
<dbReference type="InterPro" id="IPR011513">
    <property type="entry name" value="Nse1"/>
</dbReference>
<feature type="domain" description="Non-structural maintenance of chromosomes element 1 RING C4HC3-type" evidence="17">
    <location>
        <begin position="243"/>
        <end position="287"/>
    </location>
</feature>
<evidence type="ECO:0000259" key="17">
    <source>
        <dbReference type="Pfam" id="PF08746"/>
    </source>
</evidence>
<protein>
    <recommendedName>
        <fullName evidence="5 15">Non-structural maintenance of chromosomes element 1 homolog</fullName>
        <ecNumber evidence="4 15">2.3.2.27</ecNumber>
    </recommendedName>
</protein>
<comment type="catalytic activity">
    <reaction evidence="1 15">
        <text>S-ubiquitinyl-[E2 ubiquitin-conjugating enzyme]-L-cysteine + [acceptor protein]-L-lysine = [E2 ubiquitin-conjugating enzyme]-L-cysteine + N(6)-ubiquitinyl-[acceptor protein]-L-lysine.</text>
        <dbReference type="EC" id="2.3.2.27"/>
    </reaction>
</comment>
<comment type="function">
    <text evidence="15">Acts in a DNA repair pathway for removal of UV-induced DNA damage that is distinct from classical nucleotide excision repair and in repair of ionizing radiation damage. Functions in homologous recombination repair of DNA double strand breaks and in recovery of stalled replication forks.</text>
</comment>
<evidence type="ECO:0000256" key="5">
    <source>
        <dbReference type="ARBA" id="ARBA00019422"/>
    </source>
</evidence>
<evidence type="ECO:0000256" key="7">
    <source>
        <dbReference type="ARBA" id="ARBA00022723"/>
    </source>
</evidence>
<evidence type="ECO:0000256" key="3">
    <source>
        <dbReference type="ARBA" id="ARBA00010258"/>
    </source>
</evidence>
<dbReference type="GO" id="GO:0008270">
    <property type="term" value="F:zinc ion binding"/>
    <property type="evidence" value="ECO:0007669"/>
    <property type="project" value="UniProtKB-KW"/>
</dbReference>
<dbReference type="Pfam" id="PF07574">
    <property type="entry name" value="SMC_Nse1"/>
    <property type="match status" value="1"/>
</dbReference>
<evidence type="ECO:0000256" key="8">
    <source>
        <dbReference type="ARBA" id="ARBA00022763"/>
    </source>
</evidence>
<dbReference type="PANTHER" id="PTHR20973">
    <property type="entry name" value="NON-SMC ELEMENT 1-RELATED"/>
    <property type="match status" value="1"/>
</dbReference>
<keyword evidence="13 15" id="KW-0234">DNA repair</keyword>
<dbReference type="Gene3D" id="3.30.40.10">
    <property type="entry name" value="Zinc/RING finger domain, C3HC4 (zinc finger)"/>
    <property type="match status" value="1"/>
</dbReference>
<feature type="region of interest" description="Disordered" evidence="16">
    <location>
        <begin position="155"/>
        <end position="175"/>
    </location>
</feature>
<keyword evidence="9 15" id="KW-0863">Zinc-finger</keyword>
<evidence type="ECO:0000256" key="2">
    <source>
        <dbReference type="ARBA" id="ARBA00004123"/>
    </source>
</evidence>
<dbReference type="GO" id="GO:0000724">
    <property type="term" value="P:double-strand break repair via homologous recombination"/>
    <property type="evidence" value="ECO:0007669"/>
    <property type="project" value="TreeGrafter"/>
</dbReference>
<dbReference type="GO" id="GO:0061630">
    <property type="term" value="F:ubiquitin protein ligase activity"/>
    <property type="evidence" value="ECO:0007669"/>
    <property type="project" value="UniProtKB-EC"/>
</dbReference>
<evidence type="ECO:0000256" key="16">
    <source>
        <dbReference type="SAM" id="MobiDB-lite"/>
    </source>
</evidence>
<dbReference type="PANTHER" id="PTHR20973:SF0">
    <property type="entry name" value="NON-STRUCTURAL MAINTENANCE OF CHROMOSOMES ELEMENT 1 HOMOLOG"/>
    <property type="match status" value="1"/>
</dbReference>
<evidence type="ECO:0000256" key="15">
    <source>
        <dbReference type="RuleBase" id="RU368018"/>
    </source>
</evidence>
<dbReference type="InterPro" id="IPR036388">
    <property type="entry name" value="WH-like_DNA-bd_sf"/>
</dbReference>